<gene>
    <name evidence="1" type="ORF">SAMN04487968_11722</name>
</gene>
<accession>A0A1I1NH37</accession>
<name>A0A1I1NH37_9ACTN</name>
<evidence type="ECO:0000313" key="2">
    <source>
        <dbReference type="Proteomes" id="UP000198832"/>
    </source>
</evidence>
<keyword evidence="2" id="KW-1185">Reference proteome</keyword>
<sequence>MTSADIWSAANDLAVAIKATPRILELSELAPASRVDHRPLSRVLNEFDAGGAGITSHPLRLFTQVNFALSAMPDVQIGDSEQWQRFLSLANRVEAAHHALVAWLRSRLPGYPMILVPQLVREAALTTQEFTYRYPWRPADLAARLQFQPRVVATSELLDAEDPESIRQLTSNLAEALRCSNAWQRYQSAHDALTADDAAQLKAARVELRQLVAPEQLNAYEPRLALPRYNYREHHTREVVESLTGASRDFALAFDAVNGLIDLVAAETLAQLVRFDDVIHLTPGTMEFDDERPDYVTVHTNESEELLFATPGRLIKIAHPLIADVGRVEALGYAFQNDLASVKVTCRLLANSSVLLKRSP</sequence>
<proteinExistence type="predicted"/>
<protein>
    <submittedName>
        <fullName evidence="1">Uncharacterized protein</fullName>
    </submittedName>
</protein>
<organism evidence="1 2">
    <name type="scientific">Nocardioides terrae</name>
    <dbReference type="NCBI Taxonomy" id="574651"/>
    <lineage>
        <taxon>Bacteria</taxon>
        <taxon>Bacillati</taxon>
        <taxon>Actinomycetota</taxon>
        <taxon>Actinomycetes</taxon>
        <taxon>Propionibacteriales</taxon>
        <taxon>Nocardioidaceae</taxon>
        <taxon>Nocardioides</taxon>
    </lineage>
</organism>
<reference evidence="1 2" key="1">
    <citation type="submission" date="2016-10" db="EMBL/GenBank/DDBJ databases">
        <authorList>
            <person name="de Groot N.N."/>
        </authorList>
    </citation>
    <scope>NUCLEOTIDE SEQUENCE [LARGE SCALE GENOMIC DNA]</scope>
    <source>
        <strain evidence="1 2">CGMCC 1.7056</strain>
    </source>
</reference>
<evidence type="ECO:0000313" key="1">
    <source>
        <dbReference type="EMBL" id="SFC96941.1"/>
    </source>
</evidence>
<dbReference type="STRING" id="574651.SAMN04487968_11722"/>
<dbReference type="AlphaFoldDB" id="A0A1I1NH37"/>
<dbReference type="Proteomes" id="UP000198832">
    <property type="component" value="Unassembled WGS sequence"/>
</dbReference>
<dbReference type="EMBL" id="FOLB01000017">
    <property type="protein sequence ID" value="SFC96941.1"/>
    <property type="molecule type" value="Genomic_DNA"/>
</dbReference>